<dbReference type="Gramene" id="evm.model.05.1417">
    <property type="protein sequence ID" value="cds.evm.model.05.1417"/>
    <property type="gene ID" value="evm.TU.05.1417"/>
</dbReference>
<dbReference type="AlphaFoldDB" id="A0A803PL85"/>
<evidence type="ECO:0000313" key="4">
    <source>
        <dbReference type="Proteomes" id="UP000596661"/>
    </source>
</evidence>
<keyword evidence="4" id="KW-1185">Reference proteome</keyword>
<evidence type="ECO:0000313" key="3">
    <source>
        <dbReference type="EnsemblPlants" id="cds.evm.model.05.1417"/>
    </source>
</evidence>
<feature type="compositionally biased region" description="Acidic residues" evidence="2">
    <location>
        <begin position="14"/>
        <end position="33"/>
    </location>
</feature>
<feature type="region of interest" description="Disordered" evidence="2">
    <location>
        <begin position="1"/>
        <end position="33"/>
    </location>
</feature>
<dbReference type="EMBL" id="UZAU01000537">
    <property type="status" value="NOT_ANNOTATED_CDS"/>
    <property type="molecule type" value="Genomic_DNA"/>
</dbReference>
<reference evidence="3" key="2">
    <citation type="submission" date="2021-03" db="UniProtKB">
        <authorList>
            <consortium name="EnsemblPlants"/>
        </authorList>
    </citation>
    <scope>IDENTIFICATION</scope>
</reference>
<name>A0A803PL85_CANSA</name>
<protein>
    <submittedName>
        <fullName evidence="3">Uncharacterized protein</fullName>
    </submittedName>
</protein>
<evidence type="ECO:0000256" key="2">
    <source>
        <dbReference type="SAM" id="MobiDB-lite"/>
    </source>
</evidence>
<feature type="region of interest" description="Disordered" evidence="2">
    <location>
        <begin position="100"/>
        <end position="147"/>
    </location>
</feature>
<proteinExistence type="predicted"/>
<sequence>MAGDEEAVSRVNVDAEEQDETNDKEYEENQEYDAYDDGSYTELLALRQKVADHEAKLAAQKEQNMRIQDIMAAMQKAMEMAGIHRRLASYAFNTVKHAPQREHWPSGPGGPKKCIHASRTWGKGRKSRKHPPANLRQKLNNKHGDLRNHLEKKKQAIPMLEGTLNEGILAELAILQKDIAKKESANLQDFQKRVQKYINLEEAQIVAYGGYYLIGGPRYMPGTQLLGVILPVTPQISGVQFSATSGYTQNLTVAQAQSNFGVPANNPTSGMTAQLPAQSAPATIALAPFCNPRIEANVFSLGQAKLDPCISSESVLEPVEDIEEVGICDQDPTKVIRLGKGLDPEE</sequence>
<keyword evidence="1" id="KW-0175">Coiled coil</keyword>
<evidence type="ECO:0000256" key="1">
    <source>
        <dbReference type="SAM" id="Coils"/>
    </source>
</evidence>
<dbReference type="Proteomes" id="UP000596661">
    <property type="component" value="Chromosome 5"/>
</dbReference>
<feature type="coiled-coil region" evidence="1">
    <location>
        <begin position="43"/>
        <end position="70"/>
    </location>
</feature>
<accession>A0A803PL85</accession>
<reference evidence="3" key="1">
    <citation type="submission" date="2018-11" db="EMBL/GenBank/DDBJ databases">
        <authorList>
            <person name="Grassa J C."/>
        </authorList>
    </citation>
    <scope>NUCLEOTIDE SEQUENCE [LARGE SCALE GENOMIC DNA]</scope>
</reference>
<dbReference type="EnsemblPlants" id="evm.model.05.1417">
    <property type="protein sequence ID" value="cds.evm.model.05.1417"/>
    <property type="gene ID" value="evm.TU.05.1417"/>
</dbReference>
<organism evidence="3 4">
    <name type="scientific">Cannabis sativa</name>
    <name type="common">Hemp</name>
    <name type="synonym">Marijuana</name>
    <dbReference type="NCBI Taxonomy" id="3483"/>
    <lineage>
        <taxon>Eukaryota</taxon>
        <taxon>Viridiplantae</taxon>
        <taxon>Streptophyta</taxon>
        <taxon>Embryophyta</taxon>
        <taxon>Tracheophyta</taxon>
        <taxon>Spermatophyta</taxon>
        <taxon>Magnoliopsida</taxon>
        <taxon>eudicotyledons</taxon>
        <taxon>Gunneridae</taxon>
        <taxon>Pentapetalae</taxon>
        <taxon>rosids</taxon>
        <taxon>fabids</taxon>
        <taxon>Rosales</taxon>
        <taxon>Cannabaceae</taxon>
        <taxon>Cannabis</taxon>
    </lineage>
</organism>
<feature type="compositionally biased region" description="Basic residues" evidence="2">
    <location>
        <begin position="122"/>
        <end position="131"/>
    </location>
</feature>